<sequence>MTLLYNDTIDFCNSYTYNVVEVTKGVYMAWYGDSKGHAEAGRKGGKAQGKRNNPGNFANDRDKAKRAGQKGGSAGRDNRE</sequence>
<reference evidence="2 3" key="1">
    <citation type="journal article" date="2016" name="Nat. Commun.">
        <title>Thousands of microbial genomes shed light on interconnected biogeochemical processes in an aquifer system.</title>
        <authorList>
            <person name="Anantharaman K."/>
            <person name="Brown C.T."/>
            <person name="Hug L.A."/>
            <person name="Sharon I."/>
            <person name="Castelle C.J."/>
            <person name="Probst A.J."/>
            <person name="Thomas B.C."/>
            <person name="Singh A."/>
            <person name="Wilkins M.J."/>
            <person name="Karaoz U."/>
            <person name="Brodie E.L."/>
            <person name="Williams K.H."/>
            <person name="Hubbard S.S."/>
            <person name="Banfield J.F."/>
        </authorList>
    </citation>
    <scope>NUCLEOTIDE SEQUENCE [LARGE SCALE GENOMIC DNA]</scope>
</reference>
<protein>
    <recommendedName>
        <fullName evidence="4">General stress protein</fullName>
    </recommendedName>
</protein>
<dbReference type="InterPro" id="IPR019626">
    <property type="entry name" value="Stress-induced_KGG_rpt"/>
</dbReference>
<dbReference type="AlphaFoldDB" id="A0A1F5N9S7"/>
<dbReference type="Proteomes" id="UP000177610">
    <property type="component" value="Unassembled WGS sequence"/>
</dbReference>
<evidence type="ECO:0008006" key="4">
    <source>
        <dbReference type="Google" id="ProtNLM"/>
    </source>
</evidence>
<proteinExistence type="predicted"/>
<evidence type="ECO:0000313" key="2">
    <source>
        <dbReference type="EMBL" id="OGE74323.1"/>
    </source>
</evidence>
<feature type="region of interest" description="Disordered" evidence="1">
    <location>
        <begin position="36"/>
        <end position="80"/>
    </location>
</feature>
<gene>
    <name evidence="2" type="ORF">A2717_02150</name>
</gene>
<dbReference type="EMBL" id="MFEH01000001">
    <property type="protein sequence ID" value="OGE74323.1"/>
    <property type="molecule type" value="Genomic_DNA"/>
</dbReference>
<evidence type="ECO:0000313" key="3">
    <source>
        <dbReference type="Proteomes" id="UP000177610"/>
    </source>
</evidence>
<evidence type="ECO:0000256" key="1">
    <source>
        <dbReference type="SAM" id="MobiDB-lite"/>
    </source>
</evidence>
<organism evidence="2 3">
    <name type="scientific">Candidatus Doudnabacteria bacterium RIFCSPHIGHO2_01_FULL_41_86</name>
    <dbReference type="NCBI Taxonomy" id="1817821"/>
    <lineage>
        <taxon>Bacteria</taxon>
        <taxon>Candidatus Doudnaibacteriota</taxon>
    </lineage>
</organism>
<accession>A0A1F5N9S7</accession>
<name>A0A1F5N9S7_9BACT</name>
<dbReference type="Pfam" id="PF10685">
    <property type="entry name" value="KGG"/>
    <property type="match status" value="1"/>
</dbReference>
<comment type="caution">
    <text evidence="2">The sequence shown here is derived from an EMBL/GenBank/DDBJ whole genome shotgun (WGS) entry which is preliminary data.</text>
</comment>